<evidence type="ECO:0000313" key="4">
    <source>
        <dbReference type="Proteomes" id="UP000807306"/>
    </source>
</evidence>
<keyword evidence="2" id="KW-1133">Transmembrane helix</keyword>
<comment type="caution">
    <text evidence="3">The sequence shown here is derived from an EMBL/GenBank/DDBJ whole genome shotgun (WGS) entry which is preliminary data.</text>
</comment>
<proteinExistence type="predicted"/>
<dbReference type="PANTHER" id="PTHR37992">
    <property type="entry name" value="EXPRESSED PROTEIN"/>
    <property type="match status" value="1"/>
</dbReference>
<keyword evidence="4" id="KW-1185">Reference proteome</keyword>
<dbReference type="OrthoDB" id="3342455at2759"/>
<keyword evidence="2" id="KW-0812">Transmembrane</keyword>
<dbReference type="InterPro" id="IPR013920">
    <property type="entry name" value="DUF1774_fun"/>
</dbReference>
<feature type="region of interest" description="Disordered" evidence="1">
    <location>
        <begin position="325"/>
        <end position="347"/>
    </location>
</feature>
<feature type="transmembrane region" description="Helical" evidence="2">
    <location>
        <begin position="155"/>
        <end position="179"/>
    </location>
</feature>
<feature type="transmembrane region" description="Helical" evidence="2">
    <location>
        <begin position="131"/>
        <end position="149"/>
    </location>
</feature>
<gene>
    <name evidence="3" type="ORF">CPB83DRAFT_864746</name>
</gene>
<evidence type="ECO:0000256" key="2">
    <source>
        <dbReference type="SAM" id="Phobius"/>
    </source>
</evidence>
<feature type="transmembrane region" description="Helical" evidence="2">
    <location>
        <begin position="96"/>
        <end position="119"/>
    </location>
</feature>
<dbReference type="AlphaFoldDB" id="A0A9P6E470"/>
<feature type="transmembrane region" description="Helical" evidence="2">
    <location>
        <begin position="199"/>
        <end position="217"/>
    </location>
</feature>
<protein>
    <submittedName>
        <fullName evidence="3">Uncharacterized protein</fullName>
    </submittedName>
</protein>
<evidence type="ECO:0000256" key="1">
    <source>
        <dbReference type="SAM" id="MobiDB-lite"/>
    </source>
</evidence>
<feature type="transmembrane region" description="Helical" evidence="2">
    <location>
        <begin position="54"/>
        <end position="76"/>
    </location>
</feature>
<dbReference type="Proteomes" id="UP000807306">
    <property type="component" value="Unassembled WGS sequence"/>
</dbReference>
<feature type="transmembrane region" description="Helical" evidence="2">
    <location>
        <begin position="237"/>
        <end position="256"/>
    </location>
</feature>
<accession>A0A9P6E470</accession>
<evidence type="ECO:0000313" key="3">
    <source>
        <dbReference type="EMBL" id="KAF9522248.1"/>
    </source>
</evidence>
<sequence>MTSLQTSHLIFIFLFPPPSPNHTHPHHTMMDAPPLPASSTTTPSMRQYLFLIRLQILTPLSLLLNIASLLLCSFIAEPNISAIARTHPTSITPQTSVLAGYVGAVWVAQIGYCVLLVGARKEETKRAMTQGVGLSLMGANVVMAGWGVAWILQQFLLATILLGLLILFLLFSNLSLLIYHPPTRSRPLDTALIHAPLRFFLILPMSILFPLCLFLTLHLTYHPTPSGPPQNYADWHATPGFLVVFFTNLFSLVVIVVRRDVVWCVAAMWVCMGVWSSAPKPAGVYITEITYTVLHPLGLVVSMVYMWMRGRQEVRRGPVVLEGDEHPGLHGNGHGHGERPAAVAAGV</sequence>
<reference evidence="3" key="1">
    <citation type="submission" date="2020-11" db="EMBL/GenBank/DDBJ databases">
        <authorList>
            <consortium name="DOE Joint Genome Institute"/>
            <person name="Ahrendt S."/>
            <person name="Riley R."/>
            <person name="Andreopoulos W."/>
            <person name="Labutti K."/>
            <person name="Pangilinan J."/>
            <person name="Ruiz-Duenas F.J."/>
            <person name="Barrasa J.M."/>
            <person name="Sanchez-Garcia M."/>
            <person name="Camarero S."/>
            <person name="Miyauchi S."/>
            <person name="Serrano A."/>
            <person name="Linde D."/>
            <person name="Babiker R."/>
            <person name="Drula E."/>
            <person name="Ayuso-Fernandez I."/>
            <person name="Pacheco R."/>
            <person name="Padilla G."/>
            <person name="Ferreira P."/>
            <person name="Barriuso J."/>
            <person name="Kellner H."/>
            <person name="Castanera R."/>
            <person name="Alfaro M."/>
            <person name="Ramirez L."/>
            <person name="Pisabarro A.G."/>
            <person name="Kuo A."/>
            <person name="Tritt A."/>
            <person name="Lipzen A."/>
            <person name="He G."/>
            <person name="Yan M."/>
            <person name="Ng V."/>
            <person name="Cullen D."/>
            <person name="Martin F."/>
            <person name="Rosso M.-N."/>
            <person name="Henrissat B."/>
            <person name="Hibbett D."/>
            <person name="Martinez A.T."/>
            <person name="Grigoriev I.V."/>
        </authorList>
    </citation>
    <scope>NUCLEOTIDE SEQUENCE</scope>
    <source>
        <strain evidence="3">CBS 506.95</strain>
    </source>
</reference>
<feature type="transmembrane region" description="Helical" evidence="2">
    <location>
        <begin position="261"/>
        <end position="278"/>
    </location>
</feature>
<name>A0A9P6E470_9AGAR</name>
<keyword evidence="2" id="KW-0472">Membrane</keyword>
<organism evidence="3 4">
    <name type="scientific">Crepidotus variabilis</name>
    <dbReference type="NCBI Taxonomy" id="179855"/>
    <lineage>
        <taxon>Eukaryota</taxon>
        <taxon>Fungi</taxon>
        <taxon>Dikarya</taxon>
        <taxon>Basidiomycota</taxon>
        <taxon>Agaricomycotina</taxon>
        <taxon>Agaricomycetes</taxon>
        <taxon>Agaricomycetidae</taxon>
        <taxon>Agaricales</taxon>
        <taxon>Agaricineae</taxon>
        <taxon>Crepidotaceae</taxon>
        <taxon>Crepidotus</taxon>
    </lineage>
</organism>
<feature type="transmembrane region" description="Helical" evidence="2">
    <location>
        <begin position="284"/>
        <end position="307"/>
    </location>
</feature>
<dbReference type="PANTHER" id="PTHR37992:SF1">
    <property type="entry name" value="DUF1774-DOMAIN-CONTAINING PROTEIN"/>
    <property type="match status" value="1"/>
</dbReference>
<dbReference type="EMBL" id="MU157954">
    <property type="protein sequence ID" value="KAF9522248.1"/>
    <property type="molecule type" value="Genomic_DNA"/>
</dbReference>